<evidence type="ECO:0000256" key="2">
    <source>
        <dbReference type="SAM" id="Phobius"/>
    </source>
</evidence>
<dbReference type="InterPro" id="IPR007329">
    <property type="entry name" value="FMN-bd"/>
</dbReference>
<evidence type="ECO:0000259" key="3">
    <source>
        <dbReference type="SMART" id="SM00900"/>
    </source>
</evidence>
<accession>A0A0C2NA41</accession>
<dbReference type="STRING" id="1461322.OJ16_17190"/>
<feature type="region of interest" description="Disordered" evidence="1">
    <location>
        <begin position="406"/>
        <end position="435"/>
    </location>
</feature>
<keyword evidence="5" id="KW-1185">Reference proteome</keyword>
<dbReference type="InterPro" id="IPR017896">
    <property type="entry name" value="4Fe4S_Fe-S-bd"/>
</dbReference>
<proteinExistence type="predicted"/>
<protein>
    <recommendedName>
        <fullName evidence="3">FMN-binding domain-containing protein</fullName>
    </recommendedName>
</protein>
<evidence type="ECO:0000256" key="1">
    <source>
        <dbReference type="SAM" id="MobiDB-lite"/>
    </source>
</evidence>
<feature type="transmembrane region" description="Helical" evidence="2">
    <location>
        <begin position="201"/>
        <end position="220"/>
    </location>
</feature>
<evidence type="ECO:0000313" key="5">
    <source>
        <dbReference type="Proteomes" id="UP000031672"/>
    </source>
</evidence>
<feature type="transmembrane region" description="Helical" evidence="2">
    <location>
        <begin position="320"/>
        <end position="339"/>
    </location>
</feature>
<dbReference type="Pfam" id="PF12801">
    <property type="entry name" value="Fer4_5"/>
    <property type="match status" value="2"/>
</dbReference>
<evidence type="ECO:0000313" key="4">
    <source>
        <dbReference type="EMBL" id="KII76521.1"/>
    </source>
</evidence>
<dbReference type="AlphaFoldDB" id="A0A0C2NA41"/>
<feature type="transmembrane region" description="Helical" evidence="2">
    <location>
        <begin position="351"/>
        <end position="376"/>
    </location>
</feature>
<keyword evidence="2" id="KW-0472">Membrane</keyword>
<feature type="transmembrane region" description="Helical" evidence="2">
    <location>
        <begin position="21"/>
        <end position="41"/>
    </location>
</feature>
<dbReference type="Proteomes" id="UP000031672">
    <property type="component" value="Unassembled WGS sequence"/>
</dbReference>
<dbReference type="OrthoDB" id="9806398at2"/>
<keyword evidence="2" id="KW-0812">Transmembrane</keyword>
<reference evidence="4 5" key="1">
    <citation type="submission" date="2014-11" db="EMBL/GenBank/DDBJ databases">
        <title>Draft Genome Sequence of Vibrio piscirenalis strains CECT 8603T and CECT 8604, two marine Gammaproteobacterium isolated from cultured gilthead sea bream (Sparus aurata).</title>
        <authorList>
            <person name="Arahal D.R."/>
            <person name="Rodrigo-Torres L."/>
            <person name="Lucena T."/>
            <person name="Pujalte M.J."/>
        </authorList>
    </citation>
    <scope>NUCLEOTIDE SEQUENCE [LARGE SCALE GENOMIC DNA]</scope>
    <source>
        <strain evidence="4 5">DCR 1-4-2</strain>
    </source>
</reference>
<accession>A0A0C2NUW7</accession>
<dbReference type="SMART" id="SM00900">
    <property type="entry name" value="FMN_bind"/>
    <property type="match status" value="1"/>
</dbReference>
<feature type="transmembrane region" description="Helical" evidence="2">
    <location>
        <begin position="232"/>
        <end position="251"/>
    </location>
</feature>
<gene>
    <name evidence="4" type="ORF">OJ16_17190</name>
</gene>
<sequence>MWLVYFSMAIKKSKTPNRNKNLEKFLSVFSICLLIVAWYLGGLRPNNSQAQFFEHITSAGQEVVEVSPNLYQIVSSSSEAHSTQSNTDGEPKAEKWVSFGNGIGYGGELTIGAVFTQSGVVETISLLSSKETSSYFAKIVEEKLPESLLGKNIKTAIHIDAISGATLTSDAYSHALDQAADPVREAIYGYRLSEQASTWSYFKWLDAAALVLFAVAVWVNRTRSEHKVKMNVTLLAVSTLIFGFHSASLYSASTMGGLLYGSWISGVANYTPFILLALSIGYIFYYNRNVYCQSLCPFGAVQQCLAKVGNAKSSPVRHSFFVWFPRVLLLITLCLGAYFRSPAAFVYEPFGIAFGMIGGMYLFVLTVMIILTSLVVRRPWCQSLCPINAMTDFLIFNKNWVKQVRSQKSKKSRSNTPRAPRKSVMSNEVVKHDKE</sequence>
<organism evidence="4 5">
    <name type="scientific">Vibrio renipiscarius</name>
    <dbReference type="NCBI Taxonomy" id="1461322"/>
    <lineage>
        <taxon>Bacteria</taxon>
        <taxon>Pseudomonadati</taxon>
        <taxon>Pseudomonadota</taxon>
        <taxon>Gammaproteobacteria</taxon>
        <taxon>Vibrionales</taxon>
        <taxon>Vibrionaceae</taxon>
        <taxon>Vibrio</taxon>
    </lineage>
</organism>
<comment type="caution">
    <text evidence="4">The sequence shown here is derived from an EMBL/GenBank/DDBJ whole genome shotgun (WGS) entry which is preliminary data.</text>
</comment>
<feature type="domain" description="FMN-binding" evidence="3">
    <location>
        <begin position="104"/>
        <end position="183"/>
    </location>
</feature>
<dbReference type="GO" id="GO:0016020">
    <property type="term" value="C:membrane"/>
    <property type="evidence" value="ECO:0007669"/>
    <property type="project" value="InterPro"/>
</dbReference>
<feature type="transmembrane region" description="Helical" evidence="2">
    <location>
        <begin position="263"/>
        <end position="285"/>
    </location>
</feature>
<name>A0A0C2NA41_9VIBR</name>
<dbReference type="GO" id="GO:0010181">
    <property type="term" value="F:FMN binding"/>
    <property type="evidence" value="ECO:0007669"/>
    <property type="project" value="InterPro"/>
</dbReference>
<dbReference type="EMBL" id="JTKH01000024">
    <property type="protein sequence ID" value="KII76521.1"/>
    <property type="molecule type" value="Genomic_DNA"/>
</dbReference>
<keyword evidence="2" id="KW-1133">Transmembrane helix</keyword>
<dbReference type="Pfam" id="PF04205">
    <property type="entry name" value="FMN_bind"/>
    <property type="match status" value="1"/>
</dbReference>